<accession>A0ABD6EJW0</accession>
<dbReference type="Proteomes" id="UP001608902">
    <property type="component" value="Unassembled WGS sequence"/>
</dbReference>
<reference evidence="2 3" key="1">
    <citation type="submission" date="2024-08" db="EMBL/GenBank/DDBJ databases">
        <title>Gnathostoma spinigerum genome.</title>
        <authorList>
            <person name="Gonzalez-Bertolin B."/>
            <person name="Monzon S."/>
            <person name="Zaballos A."/>
            <person name="Jimenez P."/>
            <person name="Dekumyoy P."/>
            <person name="Varona S."/>
            <person name="Cuesta I."/>
            <person name="Sumanam S."/>
            <person name="Adisakwattana P."/>
            <person name="Gasser R.B."/>
            <person name="Hernandez-Gonzalez A."/>
            <person name="Young N.D."/>
            <person name="Perteguer M.J."/>
        </authorList>
    </citation>
    <scope>NUCLEOTIDE SEQUENCE [LARGE SCALE GENOMIC DNA]</scope>
    <source>
        <strain evidence="2">AL3</strain>
        <tissue evidence="2">Liver</tissue>
    </source>
</reference>
<evidence type="ECO:0000313" key="3">
    <source>
        <dbReference type="Proteomes" id="UP001608902"/>
    </source>
</evidence>
<evidence type="ECO:0000256" key="1">
    <source>
        <dbReference type="SAM" id="SignalP"/>
    </source>
</evidence>
<gene>
    <name evidence="2" type="ORF">AB6A40_004420</name>
</gene>
<protein>
    <submittedName>
        <fullName evidence="2">Uncharacterized protein</fullName>
    </submittedName>
</protein>
<sequence>MIRLLVFLFIVGISQVCGRTPKCKTHFNGVIDGKVGKITLKEVKCKSSSAACVALAYCKVRLADGKYEYGVASYCNGEAPSEIPDKFSYVCNPVRPGRYEFGCHHESHLSTERGYEISYQTCCQSCPDETACNNITISSLNPKCQQISSTTFAPLPTTKSVPRTTKSASRVDVIFVVLTIFSAVTFS</sequence>
<organism evidence="2 3">
    <name type="scientific">Gnathostoma spinigerum</name>
    <dbReference type="NCBI Taxonomy" id="75299"/>
    <lineage>
        <taxon>Eukaryota</taxon>
        <taxon>Metazoa</taxon>
        <taxon>Ecdysozoa</taxon>
        <taxon>Nematoda</taxon>
        <taxon>Chromadorea</taxon>
        <taxon>Rhabditida</taxon>
        <taxon>Spirurina</taxon>
        <taxon>Gnathostomatomorpha</taxon>
        <taxon>Gnathostomatoidea</taxon>
        <taxon>Gnathostomatidae</taxon>
        <taxon>Gnathostoma</taxon>
    </lineage>
</organism>
<comment type="caution">
    <text evidence="2">The sequence shown here is derived from an EMBL/GenBank/DDBJ whole genome shotgun (WGS) entry which is preliminary data.</text>
</comment>
<dbReference type="AlphaFoldDB" id="A0ABD6EJW0"/>
<dbReference type="EMBL" id="JBGFUD010002537">
    <property type="protein sequence ID" value="MFH4977711.1"/>
    <property type="molecule type" value="Genomic_DNA"/>
</dbReference>
<proteinExistence type="predicted"/>
<name>A0ABD6EJW0_9BILA</name>
<evidence type="ECO:0000313" key="2">
    <source>
        <dbReference type="EMBL" id="MFH4977711.1"/>
    </source>
</evidence>
<feature type="signal peptide" evidence="1">
    <location>
        <begin position="1"/>
        <end position="18"/>
    </location>
</feature>
<feature type="chain" id="PRO_5044848218" evidence="1">
    <location>
        <begin position="19"/>
        <end position="187"/>
    </location>
</feature>
<keyword evidence="1" id="KW-0732">Signal</keyword>
<keyword evidence="3" id="KW-1185">Reference proteome</keyword>